<protein>
    <recommendedName>
        <fullName evidence="3">Protein TsetseEP domain-containing protein</fullName>
    </recommendedName>
</protein>
<organism evidence="2">
    <name type="scientific">Clastoptera arizonana</name>
    <name type="common">Arizona spittle bug</name>
    <dbReference type="NCBI Taxonomy" id="38151"/>
    <lineage>
        <taxon>Eukaryota</taxon>
        <taxon>Metazoa</taxon>
        <taxon>Ecdysozoa</taxon>
        <taxon>Arthropoda</taxon>
        <taxon>Hexapoda</taxon>
        <taxon>Insecta</taxon>
        <taxon>Pterygota</taxon>
        <taxon>Neoptera</taxon>
        <taxon>Paraneoptera</taxon>
        <taxon>Hemiptera</taxon>
        <taxon>Auchenorrhyncha</taxon>
        <taxon>Cercopoidea</taxon>
        <taxon>Clastopteridae</taxon>
        <taxon>Clastoptera</taxon>
    </lineage>
</organism>
<evidence type="ECO:0000313" key="2">
    <source>
        <dbReference type="EMBL" id="JAS13553.1"/>
    </source>
</evidence>
<evidence type="ECO:0008006" key="3">
    <source>
        <dbReference type="Google" id="ProtNLM"/>
    </source>
</evidence>
<feature type="chain" id="PRO_5008580537" description="Protein TsetseEP domain-containing protein" evidence="1">
    <location>
        <begin position="27"/>
        <end position="166"/>
    </location>
</feature>
<sequence length="166" mass="18993">FVNKFYHLLMISQLLHLSFLVGYAFSSCNDSFNDFLGRVVPEAEIRLKKDLLKLCTDIKQLDHRLTEILNNYTTGSCVEIIEKTKVYNEGIRKLVTYLNTHHLETTCIAEDILDKKGADFLDVDVDKGMLRDAMHCSEDDAKEIISLQETTVTIWTDLFLISNDVG</sequence>
<name>A0A1B6CJM3_9HEMI</name>
<gene>
    <name evidence="2" type="ORF">g.784</name>
</gene>
<feature type="non-terminal residue" evidence="2">
    <location>
        <position position="1"/>
    </location>
</feature>
<evidence type="ECO:0000256" key="1">
    <source>
        <dbReference type="SAM" id="SignalP"/>
    </source>
</evidence>
<dbReference type="EMBL" id="GEDC01023745">
    <property type="protein sequence ID" value="JAS13553.1"/>
    <property type="molecule type" value="Transcribed_RNA"/>
</dbReference>
<feature type="signal peptide" evidence="1">
    <location>
        <begin position="1"/>
        <end position="26"/>
    </location>
</feature>
<accession>A0A1B6CJM3</accession>
<proteinExistence type="predicted"/>
<reference evidence="2" key="1">
    <citation type="submission" date="2015-12" db="EMBL/GenBank/DDBJ databases">
        <title>De novo transcriptome assembly of four potential Pierce s Disease insect vectors from Arizona vineyards.</title>
        <authorList>
            <person name="Tassone E.E."/>
        </authorList>
    </citation>
    <scope>NUCLEOTIDE SEQUENCE</scope>
</reference>
<keyword evidence="1" id="KW-0732">Signal</keyword>
<dbReference type="AlphaFoldDB" id="A0A1B6CJM3"/>